<dbReference type="RefSeq" id="WP_103154212.1">
    <property type="nucleotide sequence ID" value="NZ_CP026108.1"/>
</dbReference>
<evidence type="ECO:0000313" key="14">
    <source>
        <dbReference type="Proteomes" id="UP000236649"/>
    </source>
</evidence>
<protein>
    <submittedName>
        <fullName evidence="13">Integrase</fullName>
    </submittedName>
</protein>
<feature type="compositionally biased region" description="Low complexity" evidence="10">
    <location>
        <begin position="301"/>
        <end position="314"/>
    </location>
</feature>
<dbReference type="EMBL" id="CP026108">
    <property type="protein sequence ID" value="AUT75932.1"/>
    <property type="molecule type" value="Genomic_DNA"/>
</dbReference>
<keyword evidence="8" id="KW-0131">Cell cycle</keyword>
<keyword evidence="3" id="KW-0132">Cell division</keyword>
<dbReference type="InterPro" id="IPR044068">
    <property type="entry name" value="CB"/>
</dbReference>
<dbReference type="Gene3D" id="1.10.150.130">
    <property type="match status" value="1"/>
</dbReference>
<feature type="domain" description="Core-binding (CB)" evidence="12">
    <location>
        <begin position="43"/>
        <end position="155"/>
    </location>
</feature>
<sequence>MPPSHNLVALHPAPLEALAIPAELDGRAGTNRATGSHAQIAATNDLDAIRAWLARFAVKPATFDSYRKEAERLLLWSLVELGKPLSSLTHEDCLRYRHFLADPQPAATWVAGGGAGGGRKHPRGDARWRPFHGPLSPTSIRQAMVILNVLFSWLVQAGYLAGNPLALSRQRTPKAAPRITRYLEPGLWQEVKDFIASMPQETARDRAHYHRVRWLFTLLYLGGLRIAEAGGNSMGQFFVRRDADGTMRWWLTVHGKGDRDRLVPATRELMTELSRYRQHLGMTALPSPNETTPLVLPIGSTAGRTAGRTTGPDRTTTEGPSRRPLTRAALHTIVKDVFAGAAGRLRERGEAFAARADLLDQASAHWLRHSAGSHMADNQVDLRLVRDNLGHASLTTTSLYLHVDDDRRHHETDEKHRIDW</sequence>
<dbReference type="GO" id="GO:0007059">
    <property type="term" value="P:chromosome segregation"/>
    <property type="evidence" value="ECO:0007669"/>
    <property type="project" value="UniProtKB-KW"/>
</dbReference>
<dbReference type="Pfam" id="PF00589">
    <property type="entry name" value="Phage_integrase"/>
    <property type="match status" value="1"/>
</dbReference>
<evidence type="ECO:0000256" key="7">
    <source>
        <dbReference type="ARBA" id="ARBA00023172"/>
    </source>
</evidence>
<dbReference type="KEGG" id="phs:C2L64_47655"/>
<dbReference type="InterPro" id="IPR050090">
    <property type="entry name" value="Tyrosine_recombinase_XerCD"/>
</dbReference>
<dbReference type="Gene3D" id="1.10.443.10">
    <property type="entry name" value="Intergrase catalytic core"/>
    <property type="match status" value="1"/>
</dbReference>
<dbReference type="PROSITE" id="PS51900">
    <property type="entry name" value="CB"/>
    <property type="match status" value="1"/>
</dbReference>
<dbReference type="GO" id="GO:0003677">
    <property type="term" value="F:DNA binding"/>
    <property type="evidence" value="ECO:0007669"/>
    <property type="project" value="UniProtKB-UniRule"/>
</dbReference>
<evidence type="ECO:0000256" key="5">
    <source>
        <dbReference type="ARBA" id="ARBA00022908"/>
    </source>
</evidence>
<keyword evidence="7" id="KW-0233">DNA recombination</keyword>
<evidence type="ECO:0000256" key="8">
    <source>
        <dbReference type="ARBA" id="ARBA00023306"/>
    </source>
</evidence>
<dbReference type="PANTHER" id="PTHR30349:SF77">
    <property type="entry name" value="TYROSINE RECOMBINASE XERC"/>
    <property type="match status" value="1"/>
</dbReference>
<comment type="subcellular location">
    <subcellularLocation>
        <location evidence="1">Cytoplasm</location>
    </subcellularLocation>
</comment>
<dbReference type="GO" id="GO:0005737">
    <property type="term" value="C:cytoplasm"/>
    <property type="evidence" value="ECO:0007669"/>
    <property type="project" value="UniProtKB-SubCell"/>
</dbReference>
<dbReference type="PROSITE" id="PS51898">
    <property type="entry name" value="TYR_RECOMBINASE"/>
    <property type="match status" value="1"/>
</dbReference>
<dbReference type="GO" id="GO:0051301">
    <property type="term" value="P:cell division"/>
    <property type="evidence" value="ECO:0007669"/>
    <property type="project" value="UniProtKB-KW"/>
</dbReference>
<keyword evidence="2" id="KW-0963">Cytoplasm</keyword>
<evidence type="ECO:0000313" key="13">
    <source>
        <dbReference type="EMBL" id="AUT75932.1"/>
    </source>
</evidence>
<dbReference type="AlphaFoldDB" id="A0AAN1JMZ5"/>
<dbReference type="SUPFAM" id="SSF56349">
    <property type="entry name" value="DNA breaking-rejoining enzymes"/>
    <property type="match status" value="1"/>
</dbReference>
<dbReference type="InterPro" id="IPR002104">
    <property type="entry name" value="Integrase_catalytic"/>
</dbReference>
<evidence type="ECO:0000256" key="6">
    <source>
        <dbReference type="ARBA" id="ARBA00023125"/>
    </source>
</evidence>
<dbReference type="PANTHER" id="PTHR30349">
    <property type="entry name" value="PHAGE INTEGRASE-RELATED"/>
    <property type="match status" value="1"/>
</dbReference>
<evidence type="ECO:0000256" key="1">
    <source>
        <dbReference type="ARBA" id="ARBA00004496"/>
    </source>
</evidence>
<evidence type="ECO:0000256" key="3">
    <source>
        <dbReference type="ARBA" id="ARBA00022618"/>
    </source>
</evidence>
<keyword evidence="4" id="KW-0159">Chromosome partition</keyword>
<dbReference type="Proteomes" id="UP000236649">
    <property type="component" value="Chromosome 4"/>
</dbReference>
<keyword evidence="6 9" id="KW-0238">DNA-binding</keyword>
<evidence type="ECO:0000259" key="12">
    <source>
        <dbReference type="PROSITE" id="PS51900"/>
    </source>
</evidence>
<organism evidence="13 14">
    <name type="scientific">Paraburkholderia hospita</name>
    <dbReference type="NCBI Taxonomy" id="169430"/>
    <lineage>
        <taxon>Bacteria</taxon>
        <taxon>Pseudomonadati</taxon>
        <taxon>Pseudomonadota</taxon>
        <taxon>Betaproteobacteria</taxon>
        <taxon>Burkholderiales</taxon>
        <taxon>Burkholderiaceae</taxon>
        <taxon>Paraburkholderia</taxon>
    </lineage>
</organism>
<keyword evidence="5" id="KW-0229">DNA integration</keyword>
<name>A0AAN1JMZ5_9BURK</name>
<proteinExistence type="predicted"/>
<evidence type="ECO:0000256" key="10">
    <source>
        <dbReference type="SAM" id="MobiDB-lite"/>
    </source>
</evidence>
<evidence type="ECO:0000256" key="2">
    <source>
        <dbReference type="ARBA" id="ARBA00022490"/>
    </source>
</evidence>
<gene>
    <name evidence="13" type="ORF">C2L64_47655</name>
</gene>
<dbReference type="GeneID" id="55535944"/>
<evidence type="ECO:0000256" key="9">
    <source>
        <dbReference type="PROSITE-ProRule" id="PRU01248"/>
    </source>
</evidence>
<evidence type="ECO:0000256" key="4">
    <source>
        <dbReference type="ARBA" id="ARBA00022829"/>
    </source>
</evidence>
<dbReference type="InterPro" id="IPR010998">
    <property type="entry name" value="Integrase_recombinase_N"/>
</dbReference>
<accession>A0AAN1JMZ5</accession>
<dbReference type="InterPro" id="IPR011010">
    <property type="entry name" value="DNA_brk_join_enz"/>
</dbReference>
<reference evidence="13 14" key="1">
    <citation type="submission" date="2018-01" db="EMBL/GenBank/DDBJ databases">
        <title>Species boundaries and ecological features among Paraburkholderia terrae DSMZ17804T, P. hospita DSMZ17164T and P. caribensis DSMZ13236T.</title>
        <authorList>
            <person name="Pratama A.A."/>
        </authorList>
    </citation>
    <scope>NUCLEOTIDE SEQUENCE [LARGE SCALE GENOMIC DNA]</scope>
    <source>
        <strain evidence="13 14">DSM 17164</strain>
    </source>
</reference>
<dbReference type="GO" id="GO:0015074">
    <property type="term" value="P:DNA integration"/>
    <property type="evidence" value="ECO:0007669"/>
    <property type="project" value="UniProtKB-KW"/>
</dbReference>
<feature type="domain" description="Tyr recombinase" evidence="11">
    <location>
        <begin position="178"/>
        <end position="413"/>
    </location>
</feature>
<feature type="region of interest" description="Disordered" evidence="10">
    <location>
        <begin position="298"/>
        <end position="322"/>
    </location>
</feature>
<evidence type="ECO:0000259" key="11">
    <source>
        <dbReference type="PROSITE" id="PS51898"/>
    </source>
</evidence>
<dbReference type="InterPro" id="IPR013762">
    <property type="entry name" value="Integrase-like_cat_sf"/>
</dbReference>
<dbReference type="GO" id="GO:0006310">
    <property type="term" value="P:DNA recombination"/>
    <property type="evidence" value="ECO:0007669"/>
    <property type="project" value="UniProtKB-KW"/>
</dbReference>